<feature type="compositionally biased region" description="Basic residues" evidence="1">
    <location>
        <begin position="43"/>
        <end position="54"/>
    </location>
</feature>
<dbReference type="AlphaFoldDB" id="A0A0M3I1B1"/>
<feature type="compositionally biased region" description="Polar residues" evidence="1">
    <location>
        <begin position="58"/>
        <end position="74"/>
    </location>
</feature>
<protein>
    <submittedName>
        <fullName evidence="3">Phosducin domain-containing protein</fullName>
    </submittedName>
</protein>
<feature type="compositionally biased region" description="Polar residues" evidence="1">
    <location>
        <begin position="82"/>
        <end position="99"/>
    </location>
</feature>
<dbReference type="WBParaSite" id="ALUE_0001004401-mRNA-1">
    <property type="protein sequence ID" value="ALUE_0001004401-mRNA-1"/>
    <property type="gene ID" value="ALUE_0001004401"/>
</dbReference>
<dbReference type="Proteomes" id="UP000036681">
    <property type="component" value="Unplaced"/>
</dbReference>
<keyword evidence="2" id="KW-1185">Reference proteome</keyword>
<accession>A0A0M3I1B1</accession>
<feature type="compositionally biased region" description="Acidic residues" evidence="1">
    <location>
        <begin position="1"/>
        <end position="11"/>
    </location>
</feature>
<evidence type="ECO:0000256" key="1">
    <source>
        <dbReference type="SAM" id="MobiDB-lite"/>
    </source>
</evidence>
<feature type="region of interest" description="Disordered" evidence="1">
    <location>
        <begin position="1"/>
        <end position="105"/>
    </location>
</feature>
<name>A0A0M3I1B1_ASCLU</name>
<organism evidence="2 3">
    <name type="scientific">Ascaris lumbricoides</name>
    <name type="common">Giant roundworm</name>
    <dbReference type="NCBI Taxonomy" id="6252"/>
    <lineage>
        <taxon>Eukaryota</taxon>
        <taxon>Metazoa</taxon>
        <taxon>Ecdysozoa</taxon>
        <taxon>Nematoda</taxon>
        <taxon>Chromadorea</taxon>
        <taxon>Rhabditida</taxon>
        <taxon>Spirurina</taxon>
        <taxon>Ascaridomorpha</taxon>
        <taxon>Ascaridoidea</taxon>
        <taxon>Ascarididae</taxon>
        <taxon>Ascaris</taxon>
    </lineage>
</organism>
<evidence type="ECO:0000313" key="2">
    <source>
        <dbReference type="Proteomes" id="UP000036681"/>
    </source>
</evidence>
<reference evidence="3" key="1">
    <citation type="submission" date="2017-02" db="UniProtKB">
        <authorList>
            <consortium name="WormBaseParasite"/>
        </authorList>
    </citation>
    <scope>IDENTIFICATION</scope>
</reference>
<proteinExistence type="predicted"/>
<evidence type="ECO:0000313" key="3">
    <source>
        <dbReference type="WBParaSite" id="ALUE_0001004401-mRNA-1"/>
    </source>
</evidence>
<sequence length="182" mass="20991">MRPMTMDEEDAAGLQTFIDGRKRDRFSTEPSNVTTFGDERASSTRRRKRKHSRRFGVPTTQTADDETTGQNTIGYLSRERSNSNPPNASITQPNNQSLNRKYDPHRRVQKKQFNETDDEKLTHEAKGGQWSFLQMGNHPNTPNAPLIVLYLDRLPKVHAHMMYSSEIAQYVLQQLRSSQRTL</sequence>